<feature type="compositionally biased region" description="Basic and acidic residues" evidence="1">
    <location>
        <begin position="358"/>
        <end position="373"/>
    </location>
</feature>
<feature type="region of interest" description="Disordered" evidence="1">
    <location>
        <begin position="238"/>
        <end position="266"/>
    </location>
</feature>
<sequence length="385" mass="42155">EPYPRRFPAQRSQEDQEGEPAAVEVHGRAAAARLPGALRLRHPRRLRGGHGRGGGLRRHQPGHRLFGGFRSRHTARHPRLPRLAPLSAAHLRPRHRHAAGGDADGRYGQRRHELARRRPGEGAALGVRQAARGRRPRGLLRREGRLRTRGISEGARDHGGPQPAGAGATRPRHRHGLRGGLPADGLRGRRAPRPARGPRPRRRPLDGGRGEARHPRGVPGRPAHVVYGPGRGQYLGLPGRPVQDGDRLGRHHGQGLRRDDAREPRLPAGARDGLYILEPGGEGGVRREHAADTVVLRPDLAHPARRDDLARPLRGPYSRGHRHDVPLPRAGQHRHDDGNHAGDGHTPAVYLLRPELPCSERDVFGPPPEHRDALALGGLEEPEGV</sequence>
<feature type="compositionally biased region" description="Basic and acidic residues" evidence="1">
    <location>
        <begin position="103"/>
        <end position="120"/>
    </location>
</feature>
<dbReference type="EMBL" id="CADCVK010000281">
    <property type="protein sequence ID" value="CAA9486523.1"/>
    <property type="molecule type" value="Genomic_DNA"/>
</dbReference>
<evidence type="ECO:0000313" key="2">
    <source>
        <dbReference type="EMBL" id="CAA9486523.1"/>
    </source>
</evidence>
<dbReference type="AlphaFoldDB" id="A0A6J4S1E2"/>
<reference evidence="2" key="1">
    <citation type="submission" date="2020-02" db="EMBL/GenBank/DDBJ databases">
        <authorList>
            <person name="Meier V. D."/>
        </authorList>
    </citation>
    <scope>NUCLEOTIDE SEQUENCE</scope>
    <source>
        <strain evidence="2">AVDCRST_MAG12</strain>
    </source>
</reference>
<feature type="region of interest" description="Disordered" evidence="1">
    <location>
        <begin position="309"/>
        <end position="385"/>
    </location>
</feature>
<accession>A0A6J4S1E2</accession>
<evidence type="ECO:0000256" key="1">
    <source>
        <dbReference type="SAM" id="MobiDB-lite"/>
    </source>
</evidence>
<feature type="compositionally biased region" description="Low complexity" evidence="1">
    <location>
        <begin position="21"/>
        <end position="38"/>
    </location>
</feature>
<proteinExistence type="predicted"/>
<feature type="compositionally biased region" description="Basic residues" evidence="1">
    <location>
        <begin position="188"/>
        <end position="202"/>
    </location>
</feature>
<feature type="compositionally biased region" description="Basic and acidic residues" evidence="1">
    <location>
        <begin position="203"/>
        <end position="214"/>
    </location>
</feature>
<gene>
    <name evidence="2" type="ORF">AVDCRST_MAG12-1841</name>
</gene>
<feature type="non-terminal residue" evidence="2">
    <location>
        <position position="385"/>
    </location>
</feature>
<feature type="region of interest" description="Disordered" evidence="1">
    <location>
        <begin position="1"/>
        <end position="63"/>
    </location>
</feature>
<feature type="compositionally biased region" description="Basic and acidic residues" evidence="1">
    <location>
        <begin position="333"/>
        <end position="343"/>
    </location>
</feature>
<name>A0A6J4S1E2_9ACTN</name>
<feature type="region of interest" description="Disordered" evidence="1">
    <location>
        <begin position="92"/>
        <end position="225"/>
    </location>
</feature>
<protein>
    <submittedName>
        <fullName evidence="2">Rod shape-determining protein RodA</fullName>
    </submittedName>
</protein>
<feature type="non-terminal residue" evidence="2">
    <location>
        <position position="1"/>
    </location>
</feature>
<feature type="compositionally biased region" description="Basic and acidic residues" evidence="1">
    <location>
        <begin position="256"/>
        <end position="265"/>
    </location>
</feature>
<feature type="compositionally biased region" description="Basic residues" evidence="1">
    <location>
        <begin position="39"/>
        <end position="62"/>
    </location>
</feature>
<organism evidence="2">
    <name type="scientific">uncultured Rubrobacteraceae bacterium</name>
    <dbReference type="NCBI Taxonomy" id="349277"/>
    <lineage>
        <taxon>Bacteria</taxon>
        <taxon>Bacillati</taxon>
        <taxon>Actinomycetota</taxon>
        <taxon>Rubrobacteria</taxon>
        <taxon>Rubrobacterales</taxon>
        <taxon>Rubrobacteraceae</taxon>
        <taxon>environmental samples</taxon>
    </lineage>
</organism>